<reference evidence="1" key="1">
    <citation type="submission" date="2020-02" db="EMBL/GenBank/DDBJ databases">
        <authorList>
            <person name="Meier V. D."/>
        </authorList>
    </citation>
    <scope>NUCLEOTIDE SEQUENCE</scope>
    <source>
        <strain evidence="1">AVDCRST_MAG22</strain>
    </source>
</reference>
<gene>
    <name evidence="1" type="ORF">AVDCRST_MAG22-3819</name>
</gene>
<sequence>MVSKARSLRWLEDLKASQRLTAREERRKEEILNVFREIYDISVKNPKPPIFPPWRPFW</sequence>
<proteinExistence type="predicted"/>
<dbReference type="AlphaFoldDB" id="A0A6J4Q9X3"/>
<dbReference type="EMBL" id="CADCUV010000185">
    <property type="protein sequence ID" value="CAA9437811.1"/>
    <property type="molecule type" value="Genomic_DNA"/>
</dbReference>
<name>A0A6J4Q9X3_9ACTN</name>
<organism evidence="1">
    <name type="scientific">uncultured Rubrobacteraceae bacterium</name>
    <dbReference type="NCBI Taxonomy" id="349277"/>
    <lineage>
        <taxon>Bacteria</taxon>
        <taxon>Bacillati</taxon>
        <taxon>Actinomycetota</taxon>
        <taxon>Rubrobacteria</taxon>
        <taxon>Rubrobacterales</taxon>
        <taxon>Rubrobacteraceae</taxon>
        <taxon>environmental samples</taxon>
    </lineage>
</organism>
<evidence type="ECO:0000313" key="1">
    <source>
        <dbReference type="EMBL" id="CAA9437811.1"/>
    </source>
</evidence>
<accession>A0A6J4Q9X3</accession>
<protein>
    <submittedName>
        <fullName evidence="1">Uncharacterized protein</fullName>
    </submittedName>
</protein>